<gene>
    <name evidence="2" type="ORF">MNBD_CHLOROFLEXI01-5375</name>
</gene>
<dbReference type="NCBIfam" id="TIGR03831">
    <property type="entry name" value="YgiT_finger"/>
    <property type="match status" value="1"/>
</dbReference>
<accession>A0A3B0VWC5</accession>
<evidence type="ECO:0008006" key="3">
    <source>
        <dbReference type="Google" id="ProtNLM"/>
    </source>
</evidence>
<sequence>MDCQHCRIGKFQPTKIAYYSPLNEHLMIIPDVPAYQCDVCGATDYDEVFMLRLHYLIDKLTGKEPNLEFDEWQPRPEQTVQWQPNRRSR</sequence>
<feature type="compositionally biased region" description="Polar residues" evidence="1">
    <location>
        <begin position="76"/>
        <end position="89"/>
    </location>
</feature>
<organism evidence="2">
    <name type="scientific">hydrothermal vent metagenome</name>
    <dbReference type="NCBI Taxonomy" id="652676"/>
    <lineage>
        <taxon>unclassified sequences</taxon>
        <taxon>metagenomes</taxon>
        <taxon>ecological metagenomes</taxon>
    </lineage>
</organism>
<evidence type="ECO:0000313" key="2">
    <source>
        <dbReference type="EMBL" id="VAW43422.1"/>
    </source>
</evidence>
<feature type="region of interest" description="Disordered" evidence="1">
    <location>
        <begin position="70"/>
        <end position="89"/>
    </location>
</feature>
<name>A0A3B0VWC5_9ZZZZ</name>
<dbReference type="AlphaFoldDB" id="A0A3B0VWC5"/>
<reference evidence="2" key="1">
    <citation type="submission" date="2018-06" db="EMBL/GenBank/DDBJ databases">
        <authorList>
            <person name="Zhirakovskaya E."/>
        </authorList>
    </citation>
    <scope>NUCLEOTIDE SEQUENCE</scope>
</reference>
<proteinExistence type="predicted"/>
<dbReference type="EMBL" id="UOEU01001079">
    <property type="protein sequence ID" value="VAW43422.1"/>
    <property type="molecule type" value="Genomic_DNA"/>
</dbReference>
<dbReference type="InterPro" id="IPR022453">
    <property type="entry name" value="Znf_MqsA-type"/>
</dbReference>
<protein>
    <recommendedName>
        <fullName evidence="3">YgiT-type zinc finger domain protein</fullName>
    </recommendedName>
</protein>
<evidence type="ECO:0000256" key="1">
    <source>
        <dbReference type="SAM" id="MobiDB-lite"/>
    </source>
</evidence>